<comment type="similarity">
    <text evidence="1 4">Belongs to the V-ATPase E subunit family.</text>
</comment>
<dbReference type="OrthoDB" id="1749765at2"/>
<keyword evidence="6" id="KW-1185">Reference proteome</keyword>
<keyword evidence="4" id="KW-0066">ATP synthesis</keyword>
<evidence type="ECO:0000256" key="4">
    <source>
        <dbReference type="HAMAP-Rule" id="MF_00311"/>
    </source>
</evidence>
<proteinExistence type="inferred from homology"/>
<protein>
    <recommendedName>
        <fullName evidence="4">V-type proton ATPase subunit E</fullName>
    </recommendedName>
    <alternativeName>
        <fullName evidence="4">V-ATPase subunit E</fullName>
    </alternativeName>
</protein>
<gene>
    <name evidence="4" type="primary">atpE</name>
    <name evidence="5" type="ORF">CP373A1_09345</name>
</gene>
<dbReference type="GO" id="GO:0033178">
    <property type="term" value="C:proton-transporting two-sector ATPase complex, catalytic domain"/>
    <property type="evidence" value="ECO:0007669"/>
    <property type="project" value="InterPro"/>
</dbReference>
<keyword evidence="4" id="KW-0375">Hydrogen ion transport</keyword>
<evidence type="ECO:0000256" key="1">
    <source>
        <dbReference type="ARBA" id="ARBA00005901"/>
    </source>
</evidence>
<evidence type="ECO:0000256" key="3">
    <source>
        <dbReference type="ARBA" id="ARBA00023065"/>
    </source>
</evidence>
<keyword evidence="2 4" id="KW-0813">Transport</keyword>
<evidence type="ECO:0000256" key="2">
    <source>
        <dbReference type="ARBA" id="ARBA00022448"/>
    </source>
</evidence>
<dbReference type="Gene3D" id="1.20.5.620">
    <property type="entry name" value="F1F0 ATP synthase subunit B, membrane domain"/>
    <property type="match status" value="1"/>
</dbReference>
<dbReference type="eggNOG" id="COG1390">
    <property type="taxonomic scope" value="Bacteria"/>
</dbReference>
<evidence type="ECO:0000313" key="5">
    <source>
        <dbReference type="EMBL" id="OBY10701.1"/>
    </source>
</evidence>
<dbReference type="GO" id="GO:0046961">
    <property type="term" value="F:proton-transporting ATPase activity, rotational mechanism"/>
    <property type="evidence" value="ECO:0007669"/>
    <property type="project" value="InterPro"/>
</dbReference>
<reference evidence="5 6" key="1">
    <citation type="submission" date="2016-06" db="EMBL/GenBank/DDBJ databases">
        <authorList>
            <person name="Kjaerup R.B."/>
            <person name="Dalgaard T.S."/>
            <person name="Juul-Madsen H.R."/>
        </authorList>
    </citation>
    <scope>NUCLEOTIDE SEQUENCE [LARGE SCALE GENOMIC DNA]</scope>
    <source>
        <strain evidence="5 6">373-A1</strain>
    </source>
</reference>
<dbReference type="InterPro" id="IPR002842">
    <property type="entry name" value="ATPase_V1_Esu"/>
</dbReference>
<evidence type="ECO:0000313" key="6">
    <source>
        <dbReference type="Proteomes" id="UP000092714"/>
    </source>
</evidence>
<comment type="function">
    <text evidence="4">Produces ATP from ADP in the presence of a proton gradient across the membrane.</text>
</comment>
<dbReference type="GO" id="GO:0046933">
    <property type="term" value="F:proton-transporting ATP synthase activity, rotational mechanism"/>
    <property type="evidence" value="ECO:0007669"/>
    <property type="project" value="UniProtKB-UniRule"/>
</dbReference>
<dbReference type="Gene3D" id="3.30.2320.30">
    <property type="entry name" value="ATP synthase, E subunit, C-terminal"/>
    <property type="match status" value="1"/>
</dbReference>
<dbReference type="AlphaFoldDB" id="A0A173YJS3"/>
<dbReference type="GeneID" id="42774628"/>
<dbReference type="GO" id="GO:0005524">
    <property type="term" value="F:ATP binding"/>
    <property type="evidence" value="ECO:0007669"/>
    <property type="project" value="UniProtKB-UniRule"/>
</dbReference>
<dbReference type="HAMAP" id="MF_00311">
    <property type="entry name" value="ATP_synth_E_arch"/>
    <property type="match status" value="1"/>
</dbReference>
<dbReference type="RefSeq" id="WP_027096789.1">
    <property type="nucleotide sequence ID" value="NZ_CABHIH010000002.1"/>
</dbReference>
<dbReference type="EMBL" id="MAPZ01000019">
    <property type="protein sequence ID" value="OBY10701.1"/>
    <property type="molecule type" value="Genomic_DNA"/>
</dbReference>
<dbReference type="SUPFAM" id="SSF160527">
    <property type="entry name" value="V-type ATPase subunit E-like"/>
    <property type="match status" value="1"/>
</dbReference>
<accession>A0A173YJS3</accession>
<dbReference type="Pfam" id="PF01991">
    <property type="entry name" value="vATP-synt_E"/>
    <property type="match status" value="1"/>
</dbReference>
<name>A0A173YJS3_9CLOT</name>
<organism evidence="5 6">
    <name type="scientific">Clostridium paraputrificum</name>
    <dbReference type="NCBI Taxonomy" id="29363"/>
    <lineage>
        <taxon>Bacteria</taxon>
        <taxon>Bacillati</taxon>
        <taxon>Bacillota</taxon>
        <taxon>Clostridia</taxon>
        <taxon>Eubacteriales</taxon>
        <taxon>Clostridiaceae</taxon>
        <taxon>Clostridium</taxon>
    </lineage>
</organism>
<dbReference type="Proteomes" id="UP000092714">
    <property type="component" value="Unassembled WGS sequence"/>
</dbReference>
<sequence length="199" mass="22079">MSNISNLTSKILKDAEERKDSILAKAESEKASIIEKRNKEAKALEAEMIEKAKSEAQTRKERVISGAELKARNEKLKAKQAIIEEVFNKSVDELCKLSDVEYKTFIKESILTLGIAGDEKLILNEKGKSLVDNTLLVDINKELTSKGKKGLLTISTEVGNFKGGFILEKGGIEINNTFEALVSSLKDELEFEVANELFN</sequence>
<keyword evidence="3 4" id="KW-0406">Ion transport</keyword>
<dbReference type="GO" id="GO:0042777">
    <property type="term" value="P:proton motive force-driven plasma membrane ATP synthesis"/>
    <property type="evidence" value="ECO:0007669"/>
    <property type="project" value="UniProtKB-UniRule"/>
</dbReference>
<dbReference type="InterPro" id="IPR038495">
    <property type="entry name" value="ATPase_E_C"/>
</dbReference>
<comment type="caution">
    <text evidence="5">The sequence shown here is derived from an EMBL/GenBank/DDBJ whole genome shotgun (WGS) entry which is preliminary data.</text>
</comment>